<evidence type="ECO:0000313" key="3">
    <source>
        <dbReference type="Proteomes" id="UP000324222"/>
    </source>
</evidence>
<comment type="caution">
    <text evidence="2">The sequence shown here is derived from an EMBL/GenBank/DDBJ whole genome shotgun (WGS) entry which is preliminary data.</text>
</comment>
<evidence type="ECO:0000256" key="1">
    <source>
        <dbReference type="SAM" id="MobiDB-lite"/>
    </source>
</evidence>
<dbReference type="EMBL" id="VSRR010070370">
    <property type="protein sequence ID" value="MPC86063.1"/>
    <property type="molecule type" value="Genomic_DNA"/>
</dbReference>
<name>A0A5B7IUJ8_PORTR</name>
<accession>A0A5B7IUJ8</accession>
<sequence length="165" mass="17594">MKTTKPAAAHRTRHRIHSTQCQAADSVVTATETALSCSQSAADVMRGHAMVGLILAADSVAWRAAGRRSRDQSPAAVTCPLPLRPGLCHYDQLPATIKSLLAIAICPLPLPWPTSLTCSLAPRASSTTINLCLWRPRSRGRREARRSDIGAGVGRHAGNTSVINQ</sequence>
<gene>
    <name evidence="2" type="ORF">E2C01_080875</name>
</gene>
<dbReference type="Proteomes" id="UP000324222">
    <property type="component" value="Unassembled WGS sequence"/>
</dbReference>
<keyword evidence="3" id="KW-1185">Reference proteome</keyword>
<reference evidence="2 3" key="1">
    <citation type="submission" date="2019-05" db="EMBL/GenBank/DDBJ databases">
        <title>Another draft genome of Portunus trituberculatus and its Hox gene families provides insights of decapod evolution.</title>
        <authorList>
            <person name="Jeong J.-H."/>
            <person name="Song I."/>
            <person name="Kim S."/>
            <person name="Choi T."/>
            <person name="Kim D."/>
            <person name="Ryu S."/>
            <person name="Kim W."/>
        </authorList>
    </citation>
    <scope>NUCLEOTIDE SEQUENCE [LARGE SCALE GENOMIC DNA]</scope>
    <source>
        <tissue evidence="2">Muscle</tissue>
    </source>
</reference>
<dbReference type="AlphaFoldDB" id="A0A5B7IUJ8"/>
<feature type="region of interest" description="Disordered" evidence="1">
    <location>
        <begin position="143"/>
        <end position="165"/>
    </location>
</feature>
<evidence type="ECO:0000313" key="2">
    <source>
        <dbReference type="EMBL" id="MPC86063.1"/>
    </source>
</evidence>
<proteinExistence type="predicted"/>
<organism evidence="2 3">
    <name type="scientific">Portunus trituberculatus</name>
    <name type="common">Swimming crab</name>
    <name type="synonym">Neptunus trituberculatus</name>
    <dbReference type="NCBI Taxonomy" id="210409"/>
    <lineage>
        <taxon>Eukaryota</taxon>
        <taxon>Metazoa</taxon>
        <taxon>Ecdysozoa</taxon>
        <taxon>Arthropoda</taxon>
        <taxon>Crustacea</taxon>
        <taxon>Multicrustacea</taxon>
        <taxon>Malacostraca</taxon>
        <taxon>Eumalacostraca</taxon>
        <taxon>Eucarida</taxon>
        <taxon>Decapoda</taxon>
        <taxon>Pleocyemata</taxon>
        <taxon>Brachyura</taxon>
        <taxon>Eubrachyura</taxon>
        <taxon>Portunoidea</taxon>
        <taxon>Portunidae</taxon>
        <taxon>Portuninae</taxon>
        <taxon>Portunus</taxon>
    </lineage>
</organism>
<protein>
    <submittedName>
        <fullName evidence="2">Uncharacterized protein</fullName>
    </submittedName>
</protein>